<dbReference type="InterPro" id="IPR003593">
    <property type="entry name" value="AAA+_ATPase"/>
</dbReference>
<reference evidence="5" key="2">
    <citation type="journal article" date="2014" name="ISME J.">
        <title>Microbial stratification in low pH oxic and suboxic macroscopic growths along an acid mine drainage.</title>
        <authorList>
            <person name="Mendez-Garcia C."/>
            <person name="Mesa V."/>
            <person name="Sprenger R.R."/>
            <person name="Richter M."/>
            <person name="Diez M.S."/>
            <person name="Solano J."/>
            <person name="Bargiela R."/>
            <person name="Golyshina O.V."/>
            <person name="Manteca A."/>
            <person name="Ramos J.L."/>
            <person name="Gallego J.R."/>
            <person name="Llorente I."/>
            <person name="Martins Dos Santos V.A."/>
            <person name="Jensen O.N."/>
            <person name="Pelaez A.I."/>
            <person name="Sanchez J."/>
            <person name="Ferrer M."/>
        </authorList>
    </citation>
    <scope>NUCLEOTIDE SEQUENCE</scope>
</reference>
<comment type="caution">
    <text evidence="5">The sequence shown here is derived from an EMBL/GenBank/DDBJ whole genome shotgun (WGS) entry which is preliminary data.</text>
</comment>
<dbReference type="InterPro" id="IPR027417">
    <property type="entry name" value="P-loop_NTPase"/>
</dbReference>
<feature type="domain" description="ABC transporter" evidence="4">
    <location>
        <begin position="7"/>
        <end position="243"/>
    </location>
</feature>
<dbReference type="Gene3D" id="3.40.50.300">
    <property type="entry name" value="P-loop containing nucleotide triphosphate hydrolases"/>
    <property type="match status" value="1"/>
</dbReference>
<dbReference type="EMBL" id="AUZY01003111">
    <property type="protein sequence ID" value="EQD70523.1"/>
    <property type="molecule type" value="Genomic_DNA"/>
</dbReference>
<keyword evidence="1" id="KW-0813">Transport</keyword>
<dbReference type="SMART" id="SM00382">
    <property type="entry name" value="AAA"/>
    <property type="match status" value="1"/>
</dbReference>
<dbReference type="GO" id="GO:0016887">
    <property type="term" value="F:ATP hydrolysis activity"/>
    <property type="evidence" value="ECO:0007669"/>
    <property type="project" value="InterPro"/>
</dbReference>
<evidence type="ECO:0000256" key="2">
    <source>
        <dbReference type="ARBA" id="ARBA00022741"/>
    </source>
</evidence>
<dbReference type="PANTHER" id="PTHR43023:SF6">
    <property type="entry name" value="INTERMEMBRANE PHOSPHOLIPID TRANSPORT SYSTEM ATP-BINDING PROTEIN MLAF"/>
    <property type="match status" value="1"/>
</dbReference>
<dbReference type="PANTHER" id="PTHR43023">
    <property type="entry name" value="PROTEIN TRIGALACTOSYLDIACYLGLYCEROL 3, CHLOROPLASTIC"/>
    <property type="match status" value="1"/>
</dbReference>
<reference evidence="5" key="1">
    <citation type="submission" date="2013-08" db="EMBL/GenBank/DDBJ databases">
        <authorList>
            <person name="Mendez C."/>
            <person name="Richter M."/>
            <person name="Ferrer M."/>
            <person name="Sanchez J."/>
        </authorList>
    </citation>
    <scope>NUCLEOTIDE SEQUENCE</scope>
</reference>
<keyword evidence="3 5" id="KW-0067">ATP-binding</keyword>
<proteinExistence type="predicted"/>
<dbReference type="InterPro" id="IPR017871">
    <property type="entry name" value="ABC_transporter-like_CS"/>
</dbReference>
<dbReference type="GO" id="GO:0005524">
    <property type="term" value="F:ATP binding"/>
    <property type="evidence" value="ECO:0007669"/>
    <property type="project" value="UniProtKB-KW"/>
</dbReference>
<accession>T1BPN1</accession>
<dbReference type="AlphaFoldDB" id="T1BPN1"/>
<protein>
    <submittedName>
        <fullName evidence="5">Toluene tolerance ABC efflux transporter, ATP-binding protein</fullName>
    </submittedName>
</protein>
<name>T1BPN1_9ZZZZ</name>
<dbReference type="PROSITE" id="PS00211">
    <property type="entry name" value="ABC_TRANSPORTER_1"/>
    <property type="match status" value="1"/>
</dbReference>
<evidence type="ECO:0000256" key="3">
    <source>
        <dbReference type="ARBA" id="ARBA00022840"/>
    </source>
</evidence>
<dbReference type="SUPFAM" id="SSF52540">
    <property type="entry name" value="P-loop containing nucleoside triphosphate hydrolases"/>
    <property type="match status" value="1"/>
</dbReference>
<sequence length="270" mass="29358">MADEALIRLEDVHFGYGPHAVFSGLSMDIPEGKITAIMGPSGTGKTTLLELVTGQHPADRGEVRVHGRNLGSLSRGELFRLRREMGLLFQDGALFSDLSVFENVAFPLREHTRLSNTLIRHLVLMKLEAVGLRGAASLNPSELSGGMARRVALARSVVLDPVMMFYDEPLVGLDPIAMGVILRLIVHLHETLGMTSVIVTHDVKEVLRIADGSYIISEGRVVAQGSPSVLAQSRDPWVRQFLEGAPDGPVPFNYPARDFAEDLFTSGALP</sequence>
<dbReference type="InterPro" id="IPR003439">
    <property type="entry name" value="ABC_transporter-like_ATP-bd"/>
</dbReference>
<keyword evidence="2" id="KW-0547">Nucleotide-binding</keyword>
<dbReference type="CDD" id="cd03261">
    <property type="entry name" value="ABC_Org_Solvent_Resistant"/>
    <property type="match status" value="1"/>
</dbReference>
<gene>
    <name evidence="5" type="ORF">B1B_04954</name>
</gene>
<dbReference type="Pfam" id="PF00005">
    <property type="entry name" value="ABC_tran"/>
    <property type="match status" value="1"/>
</dbReference>
<evidence type="ECO:0000256" key="1">
    <source>
        <dbReference type="ARBA" id="ARBA00022448"/>
    </source>
</evidence>
<evidence type="ECO:0000259" key="4">
    <source>
        <dbReference type="PROSITE" id="PS50893"/>
    </source>
</evidence>
<organism evidence="5">
    <name type="scientific">mine drainage metagenome</name>
    <dbReference type="NCBI Taxonomy" id="410659"/>
    <lineage>
        <taxon>unclassified sequences</taxon>
        <taxon>metagenomes</taxon>
        <taxon>ecological metagenomes</taxon>
    </lineage>
</organism>
<evidence type="ECO:0000313" key="5">
    <source>
        <dbReference type="EMBL" id="EQD70523.1"/>
    </source>
</evidence>
<dbReference type="PROSITE" id="PS50893">
    <property type="entry name" value="ABC_TRANSPORTER_2"/>
    <property type="match status" value="1"/>
</dbReference>